<dbReference type="AlphaFoldDB" id="A0ABD5WX53"/>
<dbReference type="GeneID" id="79271107"/>
<organism evidence="2 3">
    <name type="scientific">Halobaculum marinum</name>
    <dbReference type="NCBI Taxonomy" id="3031996"/>
    <lineage>
        <taxon>Archaea</taxon>
        <taxon>Methanobacteriati</taxon>
        <taxon>Methanobacteriota</taxon>
        <taxon>Stenosarchaea group</taxon>
        <taxon>Halobacteria</taxon>
        <taxon>Halobacteriales</taxon>
        <taxon>Haloferacaceae</taxon>
        <taxon>Halobaculum</taxon>
    </lineage>
</organism>
<protein>
    <submittedName>
        <fullName evidence="2">Group I intron-associated PD-(D/E)XK endonuclease</fullName>
    </submittedName>
</protein>
<comment type="caution">
    <text evidence="2">The sequence shown here is derived from an EMBL/GenBank/DDBJ whole genome shotgun (WGS) entry which is preliminary data.</text>
</comment>
<keyword evidence="2" id="KW-0540">Nuclease</keyword>
<keyword evidence="2" id="KW-0255">Endonuclease</keyword>
<evidence type="ECO:0000313" key="2">
    <source>
        <dbReference type="EMBL" id="MFC7097975.1"/>
    </source>
</evidence>
<evidence type="ECO:0000313" key="3">
    <source>
        <dbReference type="Proteomes" id="UP001596388"/>
    </source>
</evidence>
<feature type="domain" description="PD(D/E)XK endonuclease" evidence="1">
    <location>
        <begin position="14"/>
        <end position="141"/>
    </location>
</feature>
<dbReference type="Proteomes" id="UP001596388">
    <property type="component" value="Unassembled WGS sequence"/>
</dbReference>
<dbReference type="InterPro" id="IPR011856">
    <property type="entry name" value="tRNA_endonuc-like_dom_sf"/>
</dbReference>
<accession>A0ABD5WX53</accession>
<dbReference type="Pfam" id="PF11645">
    <property type="entry name" value="PDDEXK_5"/>
    <property type="match status" value="1"/>
</dbReference>
<gene>
    <name evidence="2" type="ORF">ACFQKD_11735</name>
</gene>
<dbReference type="EMBL" id="JBHTAG010000003">
    <property type="protein sequence ID" value="MFC7097975.1"/>
    <property type="molecule type" value="Genomic_DNA"/>
</dbReference>
<evidence type="ECO:0000259" key="1">
    <source>
        <dbReference type="Pfam" id="PF11645"/>
    </source>
</evidence>
<dbReference type="InterPro" id="IPR021671">
    <property type="entry name" value="PD(D/E)XK_Endonuc"/>
</dbReference>
<reference evidence="2 3" key="1">
    <citation type="journal article" date="2019" name="Int. J. Syst. Evol. Microbiol.">
        <title>The Global Catalogue of Microorganisms (GCM) 10K type strain sequencing project: providing services to taxonomists for standard genome sequencing and annotation.</title>
        <authorList>
            <consortium name="The Broad Institute Genomics Platform"/>
            <consortium name="The Broad Institute Genome Sequencing Center for Infectious Disease"/>
            <person name="Wu L."/>
            <person name="Ma J."/>
        </authorList>
    </citation>
    <scope>NUCLEOTIDE SEQUENCE [LARGE SCALE GENOMIC DNA]</scope>
    <source>
        <strain evidence="2 3">DT55</strain>
    </source>
</reference>
<keyword evidence="3" id="KW-1185">Reference proteome</keyword>
<keyword evidence="2" id="KW-0378">Hydrolase</keyword>
<dbReference type="Gene3D" id="3.40.1350.10">
    <property type="match status" value="1"/>
</dbReference>
<name>A0ABD5WX53_9EURY</name>
<sequence length="170" mass="19414">MDERQDRFEQLETTEKRGQASEAILKAAFLTRGIPVLTPEYDNEPYDFVIDLSGTFHRIQAKTAYRGKPETVQFETVRTRTRSEGYDREGYAGEVEFFAVYDPIHDDAYLVDVDDAPRGKMEIRREPTSNGQRVGVNWFEDLLLDTVLSTVGEREETTCRRPDNAAGEGP</sequence>
<dbReference type="GO" id="GO:0004519">
    <property type="term" value="F:endonuclease activity"/>
    <property type="evidence" value="ECO:0007669"/>
    <property type="project" value="UniProtKB-KW"/>
</dbReference>
<dbReference type="RefSeq" id="WP_276237532.1">
    <property type="nucleotide sequence ID" value="NZ_CP119989.1"/>
</dbReference>
<proteinExistence type="predicted"/>